<comment type="subcellular location">
    <subcellularLocation>
        <location evidence="1">Membrane</location>
        <topology evidence="1">Multi-pass membrane protein</topology>
    </subcellularLocation>
</comment>
<comment type="similarity">
    <text evidence="11">Belongs to the amiloride-sensitive sodium channel (TC 1.A.6) family.</text>
</comment>
<evidence type="ECO:0000256" key="2">
    <source>
        <dbReference type="ARBA" id="ARBA00022448"/>
    </source>
</evidence>
<reference evidence="13" key="1">
    <citation type="journal article" date="2017" name="bioRxiv">
        <title>Comparative analysis of the genomes of Stylophora pistillata and Acropora digitifera provides evidence for extensive differences between species of corals.</title>
        <authorList>
            <person name="Voolstra C.R."/>
            <person name="Li Y."/>
            <person name="Liew Y.J."/>
            <person name="Baumgarten S."/>
            <person name="Zoccola D."/>
            <person name="Flot J.-F."/>
            <person name="Tambutte S."/>
            <person name="Allemand D."/>
            <person name="Aranda M."/>
        </authorList>
    </citation>
    <scope>NUCLEOTIDE SEQUENCE [LARGE SCALE GENOMIC DNA]</scope>
</reference>
<dbReference type="Gene3D" id="2.60.470.10">
    <property type="entry name" value="Acid-sensing ion channels like domains"/>
    <property type="match status" value="1"/>
</dbReference>
<dbReference type="InterPro" id="IPR001873">
    <property type="entry name" value="ENaC"/>
</dbReference>
<evidence type="ECO:0000256" key="1">
    <source>
        <dbReference type="ARBA" id="ARBA00004141"/>
    </source>
</evidence>
<evidence type="ECO:0000256" key="11">
    <source>
        <dbReference type="RuleBase" id="RU000679"/>
    </source>
</evidence>
<sequence>MLACLAELNKTFLAKLGHQFKDLVRSCTFRGIPCRYAGANDRSGSSSDDTMEDASLWTHFWHFKFGNCFVFNLGGKQKSSVLHQTKPGISQGLMLEMNIQQQEYLDTTSGAGVRVDISDQGQMPFPLESGVSLAPGFSTMIGLKKTIFERIDPANDVSCIFGKQLSFDGNGDECAESCVPPCRSVQLKKSTSLEVWPSEKYKETDSEFKFSEEDFDSKNNLRLHVFYQELEEEIIKEAISYTIDGFISDIGGQLGLWVGVSVLTLAEFLELITTLCRFAFKKYTKRNEVVVTPKT</sequence>
<evidence type="ECO:0000256" key="5">
    <source>
        <dbReference type="ARBA" id="ARBA00022989"/>
    </source>
</evidence>
<dbReference type="EMBL" id="LSMT01000001">
    <property type="protein sequence ID" value="PFX34958.1"/>
    <property type="molecule type" value="Genomic_DNA"/>
</dbReference>
<keyword evidence="10 11" id="KW-0407">Ion channel</keyword>
<evidence type="ECO:0000313" key="12">
    <source>
        <dbReference type="EMBL" id="PFX34958.1"/>
    </source>
</evidence>
<evidence type="ECO:0000256" key="7">
    <source>
        <dbReference type="ARBA" id="ARBA00023065"/>
    </source>
</evidence>
<keyword evidence="7 11" id="KW-0406">Ion transport</keyword>
<name>A0A2B4T2E6_STYPI</name>
<keyword evidence="3 11" id="KW-0894">Sodium channel</keyword>
<keyword evidence="13" id="KW-1185">Reference proteome</keyword>
<evidence type="ECO:0000256" key="3">
    <source>
        <dbReference type="ARBA" id="ARBA00022461"/>
    </source>
</evidence>
<evidence type="ECO:0000313" key="13">
    <source>
        <dbReference type="Proteomes" id="UP000225706"/>
    </source>
</evidence>
<gene>
    <name evidence="12" type="primary">unc-8</name>
    <name evidence="12" type="ORF">AWC38_SpisGene105</name>
</gene>
<organism evidence="12 13">
    <name type="scientific">Stylophora pistillata</name>
    <name type="common">Smooth cauliflower coral</name>
    <dbReference type="NCBI Taxonomy" id="50429"/>
    <lineage>
        <taxon>Eukaryota</taxon>
        <taxon>Metazoa</taxon>
        <taxon>Cnidaria</taxon>
        <taxon>Anthozoa</taxon>
        <taxon>Hexacorallia</taxon>
        <taxon>Scleractinia</taxon>
        <taxon>Astrocoeniina</taxon>
        <taxon>Pocilloporidae</taxon>
        <taxon>Stylophora</taxon>
    </lineage>
</organism>
<dbReference type="PANTHER" id="PTHR11690:SF248">
    <property type="entry name" value="PICKPOCKET 17, ISOFORM A"/>
    <property type="match status" value="1"/>
</dbReference>
<keyword evidence="6" id="KW-0915">Sodium</keyword>
<comment type="caution">
    <text evidence="12">The sequence shown here is derived from an EMBL/GenBank/DDBJ whole genome shotgun (WGS) entry which is preliminary data.</text>
</comment>
<dbReference type="GO" id="GO:0005886">
    <property type="term" value="C:plasma membrane"/>
    <property type="evidence" value="ECO:0007669"/>
    <property type="project" value="TreeGrafter"/>
</dbReference>
<proteinExistence type="inferred from homology"/>
<evidence type="ECO:0000256" key="6">
    <source>
        <dbReference type="ARBA" id="ARBA00023053"/>
    </source>
</evidence>
<keyword evidence="8" id="KW-0472">Membrane</keyword>
<dbReference type="OrthoDB" id="5971051at2759"/>
<evidence type="ECO:0000256" key="9">
    <source>
        <dbReference type="ARBA" id="ARBA00023201"/>
    </source>
</evidence>
<protein>
    <submittedName>
        <fullName evidence="12">Degenerin unc-8</fullName>
    </submittedName>
</protein>
<dbReference type="AlphaFoldDB" id="A0A2B4T2E6"/>
<dbReference type="PANTHER" id="PTHR11690">
    <property type="entry name" value="AMILORIDE-SENSITIVE SODIUM CHANNEL-RELATED"/>
    <property type="match status" value="1"/>
</dbReference>
<dbReference type="Proteomes" id="UP000225706">
    <property type="component" value="Unassembled WGS sequence"/>
</dbReference>
<evidence type="ECO:0000256" key="10">
    <source>
        <dbReference type="ARBA" id="ARBA00023303"/>
    </source>
</evidence>
<keyword evidence="5" id="KW-1133">Transmembrane helix</keyword>
<dbReference type="Pfam" id="PF00858">
    <property type="entry name" value="ASC"/>
    <property type="match status" value="2"/>
</dbReference>
<keyword evidence="4 11" id="KW-0812">Transmembrane</keyword>
<dbReference type="GO" id="GO:0015280">
    <property type="term" value="F:ligand-gated sodium channel activity"/>
    <property type="evidence" value="ECO:0007669"/>
    <property type="project" value="TreeGrafter"/>
</dbReference>
<keyword evidence="9 11" id="KW-0739">Sodium transport</keyword>
<keyword evidence="2 11" id="KW-0813">Transport</keyword>
<accession>A0A2B4T2E6</accession>
<evidence type="ECO:0000256" key="8">
    <source>
        <dbReference type="ARBA" id="ARBA00023136"/>
    </source>
</evidence>
<evidence type="ECO:0000256" key="4">
    <source>
        <dbReference type="ARBA" id="ARBA00022692"/>
    </source>
</evidence>